<dbReference type="AlphaFoldDB" id="I1YGE2"/>
<dbReference type="OrthoDB" id="8895840at2"/>
<gene>
    <name evidence="2" type="ordered locus">Q7C_816</name>
</gene>
<feature type="region of interest" description="Disordered" evidence="1">
    <location>
        <begin position="277"/>
        <end position="301"/>
    </location>
</feature>
<evidence type="ECO:0000256" key="1">
    <source>
        <dbReference type="SAM" id="MobiDB-lite"/>
    </source>
</evidence>
<name>I1YGE2_METFJ</name>
<dbReference type="eggNOG" id="ENOG502Z7QA">
    <property type="taxonomic scope" value="Bacteria"/>
</dbReference>
<dbReference type="HOGENOM" id="CLU_058126_0_0_6"/>
<protein>
    <submittedName>
        <fullName evidence="2">Phage protein</fullName>
    </submittedName>
</protein>
<keyword evidence="3" id="KW-1185">Reference proteome</keyword>
<dbReference type="PATRIC" id="fig|754477.3.peg.805"/>
<evidence type="ECO:0000313" key="3">
    <source>
        <dbReference type="Proteomes" id="UP000009145"/>
    </source>
</evidence>
<organism evidence="2 3">
    <name type="scientific">Methylophaga frappieri (strain ATCC BAA-2434 / DSM 25690 / JAM7)</name>
    <dbReference type="NCBI Taxonomy" id="754477"/>
    <lineage>
        <taxon>Bacteria</taxon>
        <taxon>Pseudomonadati</taxon>
        <taxon>Pseudomonadota</taxon>
        <taxon>Gammaproteobacteria</taxon>
        <taxon>Thiotrichales</taxon>
        <taxon>Piscirickettsiaceae</taxon>
        <taxon>Methylophaga</taxon>
    </lineage>
</organism>
<reference evidence="2 3" key="1">
    <citation type="journal article" date="2012" name="J. Bacteriol.">
        <title>Complete genome sequences of Methylophaga sp. strain JAM1 and Methylophaga sp. strain JAM7.</title>
        <authorList>
            <person name="Villeneuve C."/>
            <person name="Martineau C."/>
            <person name="Mauffrey F."/>
            <person name="Villemur R."/>
        </authorList>
    </citation>
    <scope>NUCLEOTIDE SEQUENCE [LARGE SCALE GENOMIC DNA]</scope>
    <source>
        <strain evidence="2 3">JAM7</strain>
    </source>
</reference>
<dbReference type="EMBL" id="CP003380">
    <property type="protein sequence ID" value="AFJ01985.1"/>
    <property type="molecule type" value="Genomic_DNA"/>
</dbReference>
<evidence type="ECO:0000313" key="2">
    <source>
        <dbReference type="EMBL" id="AFJ01985.1"/>
    </source>
</evidence>
<dbReference type="Proteomes" id="UP000009145">
    <property type="component" value="Chromosome"/>
</dbReference>
<accession>I1YGE2</accession>
<sequence length="301" mass="33839">MTVNLTKQHKDSAIHSDAVIEQFGDGIPYDRVRVIDEARFYLAQSAEAMLEAGKRLVLIKEHEAHGDFQRIVQDQLGMPNATARRLMQAAMKYLSPQLQSKRSALSVLGKTKLFELLAEDDEQLASLDEGGTVAGLTLDDIDRMTSRELRAALREAKEQEQAKDQVLADKNQRIDQLSTDLERSQNRYQLSPPPPEEESEEIRKQAAKLGFEAEHHLRVTLREALQAVLDHGQEHGIDAGLWVRGQLDQIADSFNYLCEQLGTVSWLEEHPPYLPTAGAETEEDEIPLWNGEAATDMETES</sequence>
<feature type="region of interest" description="Disordered" evidence="1">
    <location>
        <begin position="179"/>
        <end position="201"/>
    </location>
</feature>
<proteinExistence type="predicted"/>
<dbReference type="RefSeq" id="WP_014703406.1">
    <property type="nucleotide sequence ID" value="NC_017856.1"/>
</dbReference>
<dbReference type="STRING" id="754477.Q7C_816"/>
<dbReference type="KEGG" id="mec:Q7C_816"/>